<dbReference type="InterPro" id="IPR008030">
    <property type="entry name" value="NmrA-like"/>
</dbReference>
<comment type="similarity">
    <text evidence="1">Belongs to the NmrA-type oxidoreductase family.</text>
</comment>
<keyword evidence="6" id="KW-1185">Reference proteome</keyword>
<name>A0AAD7FP06_9AGAR</name>
<reference evidence="5" key="1">
    <citation type="submission" date="2023-03" db="EMBL/GenBank/DDBJ databases">
        <title>Massive genome expansion in bonnet fungi (Mycena s.s.) driven by repeated elements and novel gene families across ecological guilds.</title>
        <authorList>
            <consortium name="Lawrence Berkeley National Laboratory"/>
            <person name="Harder C.B."/>
            <person name="Miyauchi S."/>
            <person name="Viragh M."/>
            <person name="Kuo A."/>
            <person name="Thoen E."/>
            <person name="Andreopoulos B."/>
            <person name="Lu D."/>
            <person name="Skrede I."/>
            <person name="Drula E."/>
            <person name="Henrissat B."/>
            <person name="Morin E."/>
            <person name="Kohler A."/>
            <person name="Barry K."/>
            <person name="LaButti K."/>
            <person name="Morin E."/>
            <person name="Salamov A."/>
            <person name="Lipzen A."/>
            <person name="Mereny Z."/>
            <person name="Hegedus B."/>
            <person name="Baldrian P."/>
            <person name="Stursova M."/>
            <person name="Weitz H."/>
            <person name="Taylor A."/>
            <person name="Grigoriev I.V."/>
            <person name="Nagy L.G."/>
            <person name="Martin F."/>
            <person name="Kauserud H."/>
        </authorList>
    </citation>
    <scope>NUCLEOTIDE SEQUENCE</scope>
    <source>
        <strain evidence="5">9284</strain>
    </source>
</reference>
<dbReference type="SUPFAM" id="SSF51735">
    <property type="entry name" value="NAD(P)-binding Rossmann-fold domains"/>
    <property type="match status" value="1"/>
</dbReference>
<dbReference type="AlphaFoldDB" id="A0AAD7FP06"/>
<dbReference type="Gene3D" id="3.40.50.720">
    <property type="entry name" value="NAD(P)-binding Rossmann-like Domain"/>
    <property type="match status" value="1"/>
</dbReference>
<evidence type="ECO:0000313" key="5">
    <source>
        <dbReference type="EMBL" id="KAJ7630192.1"/>
    </source>
</evidence>
<dbReference type="Gene3D" id="3.90.25.10">
    <property type="entry name" value="UDP-galactose 4-epimerase, domain 1"/>
    <property type="match status" value="1"/>
</dbReference>
<protein>
    <submittedName>
        <fullName evidence="5">NAD(P)-binding protein</fullName>
    </submittedName>
</protein>
<evidence type="ECO:0000313" key="6">
    <source>
        <dbReference type="Proteomes" id="UP001221142"/>
    </source>
</evidence>
<gene>
    <name evidence="4" type="ORF">FB45DRAFT_301689</name>
    <name evidence="5" type="ORF">FB45DRAFT_530956</name>
</gene>
<evidence type="ECO:0000259" key="3">
    <source>
        <dbReference type="Pfam" id="PF05368"/>
    </source>
</evidence>
<accession>A0AAD7FP06</accession>
<dbReference type="EMBL" id="JARKIF010000009">
    <property type="protein sequence ID" value="KAJ7630192.1"/>
    <property type="molecule type" value="Genomic_DNA"/>
</dbReference>
<dbReference type="Proteomes" id="UP001221142">
    <property type="component" value="Unassembled WGS sequence"/>
</dbReference>
<dbReference type="InterPro" id="IPR051164">
    <property type="entry name" value="NmrA-like_oxidored"/>
</dbReference>
<evidence type="ECO:0000313" key="4">
    <source>
        <dbReference type="EMBL" id="KAJ7612563.1"/>
    </source>
</evidence>
<keyword evidence="2" id="KW-0521">NADP</keyword>
<evidence type="ECO:0000256" key="1">
    <source>
        <dbReference type="ARBA" id="ARBA00006328"/>
    </source>
</evidence>
<evidence type="ECO:0000256" key="2">
    <source>
        <dbReference type="ARBA" id="ARBA00022857"/>
    </source>
</evidence>
<dbReference type="EMBL" id="JARKIF010000030">
    <property type="protein sequence ID" value="KAJ7612563.1"/>
    <property type="molecule type" value="Genomic_DNA"/>
</dbReference>
<organism evidence="5 6">
    <name type="scientific">Roridomyces roridus</name>
    <dbReference type="NCBI Taxonomy" id="1738132"/>
    <lineage>
        <taxon>Eukaryota</taxon>
        <taxon>Fungi</taxon>
        <taxon>Dikarya</taxon>
        <taxon>Basidiomycota</taxon>
        <taxon>Agaricomycotina</taxon>
        <taxon>Agaricomycetes</taxon>
        <taxon>Agaricomycetidae</taxon>
        <taxon>Agaricales</taxon>
        <taxon>Marasmiineae</taxon>
        <taxon>Mycenaceae</taxon>
        <taxon>Roridomyces</taxon>
    </lineage>
</organism>
<dbReference type="PANTHER" id="PTHR42748:SF14">
    <property type="entry name" value="SNOAL-LIKE DOMAIN-CONTAINING PROTEIN"/>
    <property type="match status" value="1"/>
</dbReference>
<feature type="domain" description="NmrA-like" evidence="3">
    <location>
        <begin position="4"/>
        <end position="260"/>
    </location>
</feature>
<proteinExistence type="inferred from homology"/>
<dbReference type="InterPro" id="IPR036291">
    <property type="entry name" value="NAD(P)-bd_dom_sf"/>
</dbReference>
<dbReference type="CDD" id="cd05251">
    <property type="entry name" value="NmrA_like_SDR_a"/>
    <property type="match status" value="1"/>
</dbReference>
<sequence>MIRKIILVIGATGAQGLAVIDALLAPAPLLSESPYTLRALTRDVRSIRARELAARGVECVQGSFTDFKTVEKALQGAYGVWVNTDGFTVGEAGEIYTGMRIFEIAKRVEGLMHFVWSNLRFVSKRAGFNPLYRAEHMDGKGRVGEWLSVQPSALDGLVWSQVTTGPYMDMLLSAPMFTPMNVRADGTVVFASVFEDGRLPLIALKDLGWWARWTFDHRVEASGKEMNVTSECVSWDYLAATFTKVTGKPAIHRRLTIDEVRAHTDDGVDGPIATDNQRGDGSTTIWENTTAFWRVLRDDIIDKDMEWIKSVHPETYTLERWMRENRYDGTTKVLLKDSLDGNNPWPGMSVEWRKQL</sequence>
<dbReference type="Pfam" id="PF05368">
    <property type="entry name" value="NmrA"/>
    <property type="match status" value="1"/>
</dbReference>
<dbReference type="GO" id="GO:0005634">
    <property type="term" value="C:nucleus"/>
    <property type="evidence" value="ECO:0007669"/>
    <property type="project" value="TreeGrafter"/>
</dbReference>
<comment type="caution">
    <text evidence="5">The sequence shown here is derived from an EMBL/GenBank/DDBJ whole genome shotgun (WGS) entry which is preliminary data.</text>
</comment>
<dbReference type="PANTHER" id="PTHR42748">
    <property type="entry name" value="NITROGEN METABOLITE REPRESSION PROTEIN NMRA FAMILY MEMBER"/>
    <property type="match status" value="1"/>
</dbReference>